<evidence type="ECO:0000313" key="3">
    <source>
        <dbReference type="EMBL" id="MBI4251100.1"/>
    </source>
</evidence>
<dbReference type="AlphaFoldDB" id="A0A932ZTA7"/>
<dbReference type="SUPFAM" id="SSF54637">
    <property type="entry name" value="Thioesterase/thiol ester dehydrase-isomerase"/>
    <property type="match status" value="1"/>
</dbReference>
<protein>
    <submittedName>
        <fullName evidence="3">Acyl-CoA thioesterase</fullName>
    </submittedName>
</protein>
<gene>
    <name evidence="3" type="ORF">HY618_01455</name>
</gene>
<dbReference type="PANTHER" id="PTHR31793">
    <property type="entry name" value="4-HYDROXYBENZOYL-COA THIOESTERASE FAMILY MEMBER"/>
    <property type="match status" value="1"/>
</dbReference>
<dbReference type="NCBIfam" id="TIGR00051">
    <property type="entry name" value="YbgC/FadM family acyl-CoA thioesterase"/>
    <property type="match status" value="1"/>
</dbReference>
<dbReference type="GO" id="GO:0047617">
    <property type="term" value="F:fatty acyl-CoA hydrolase activity"/>
    <property type="evidence" value="ECO:0007669"/>
    <property type="project" value="TreeGrafter"/>
</dbReference>
<name>A0A932ZTA7_UNCTE</name>
<evidence type="ECO:0000256" key="1">
    <source>
        <dbReference type="ARBA" id="ARBA00005953"/>
    </source>
</evidence>
<accession>A0A932ZTA7</accession>
<keyword evidence="2" id="KW-0378">Hydrolase</keyword>
<proteinExistence type="inferred from homology"/>
<evidence type="ECO:0000256" key="2">
    <source>
        <dbReference type="ARBA" id="ARBA00022801"/>
    </source>
</evidence>
<comment type="caution">
    <text evidence="3">The sequence shown here is derived from an EMBL/GenBank/DDBJ whole genome shotgun (WGS) entry which is preliminary data.</text>
</comment>
<dbReference type="CDD" id="cd00586">
    <property type="entry name" value="4HBT"/>
    <property type="match status" value="1"/>
</dbReference>
<dbReference type="Proteomes" id="UP000752292">
    <property type="component" value="Unassembled WGS sequence"/>
</dbReference>
<dbReference type="Gene3D" id="3.10.129.10">
    <property type="entry name" value="Hotdog Thioesterase"/>
    <property type="match status" value="1"/>
</dbReference>
<dbReference type="EMBL" id="JACQRX010000064">
    <property type="protein sequence ID" value="MBI4251100.1"/>
    <property type="molecule type" value="Genomic_DNA"/>
</dbReference>
<reference evidence="3" key="1">
    <citation type="submission" date="2020-07" db="EMBL/GenBank/DDBJ databases">
        <title>Huge and variable diversity of episymbiotic CPR bacteria and DPANN archaea in groundwater ecosystems.</title>
        <authorList>
            <person name="He C.Y."/>
            <person name="Keren R."/>
            <person name="Whittaker M."/>
            <person name="Farag I.F."/>
            <person name="Doudna J."/>
            <person name="Cate J.H.D."/>
            <person name="Banfield J.F."/>
        </authorList>
    </citation>
    <scope>NUCLEOTIDE SEQUENCE</scope>
    <source>
        <strain evidence="3">NC_groundwater_1370_Ag_S-0.2um_69_93</strain>
    </source>
</reference>
<organism evidence="3 4">
    <name type="scientific">Tectimicrobiota bacterium</name>
    <dbReference type="NCBI Taxonomy" id="2528274"/>
    <lineage>
        <taxon>Bacteria</taxon>
        <taxon>Pseudomonadati</taxon>
        <taxon>Nitrospinota/Tectimicrobiota group</taxon>
        <taxon>Candidatus Tectimicrobiota</taxon>
    </lineage>
</organism>
<evidence type="ECO:0000313" key="4">
    <source>
        <dbReference type="Proteomes" id="UP000752292"/>
    </source>
</evidence>
<comment type="similarity">
    <text evidence="1">Belongs to the 4-hydroxybenzoyl-CoA thioesterase family.</text>
</comment>
<dbReference type="PANTHER" id="PTHR31793:SF27">
    <property type="entry name" value="NOVEL THIOESTERASE SUPERFAMILY DOMAIN AND SAPOSIN A-TYPE DOMAIN CONTAINING PROTEIN (0610012H03RIK)"/>
    <property type="match status" value="1"/>
</dbReference>
<dbReference type="InterPro" id="IPR029069">
    <property type="entry name" value="HotDog_dom_sf"/>
</dbReference>
<sequence>MPREEFRYKTEFRVRFGETDLQGVVFNANYLLYVDTAQMDYLRDIGVPYSLMRGQGHDVVIAEAHLQFKSPARFDEIIDACARVSDIGNASFQMEFELYERESGRLVAAARTVYVIVQESTGEPIRVPPYLRRAVREFEGNGAIAPE</sequence>
<dbReference type="Pfam" id="PF13279">
    <property type="entry name" value="4HBT_2"/>
    <property type="match status" value="1"/>
</dbReference>
<dbReference type="InterPro" id="IPR050563">
    <property type="entry name" value="4-hydroxybenzoyl-CoA_TE"/>
</dbReference>
<dbReference type="PIRSF" id="PIRSF003230">
    <property type="entry name" value="YbgC"/>
    <property type="match status" value="1"/>
</dbReference>
<dbReference type="InterPro" id="IPR006684">
    <property type="entry name" value="YbgC/YbaW"/>
</dbReference>